<keyword evidence="1" id="KW-1133">Transmembrane helix</keyword>
<evidence type="ECO:0000313" key="2">
    <source>
        <dbReference type="EMBL" id="QOE89759.1"/>
    </source>
</evidence>
<geneLocation type="plasmid" evidence="2">
    <name>pRts1</name>
</geneLocation>
<proteinExistence type="predicted"/>
<protein>
    <submittedName>
        <fullName evidence="2">Uncharacterized protein</fullName>
    </submittedName>
</protein>
<organism evidence="2">
    <name type="scientific">Escherichia coli</name>
    <dbReference type="NCBI Taxonomy" id="562"/>
    <lineage>
        <taxon>Bacteria</taxon>
        <taxon>Pseudomonadati</taxon>
        <taxon>Pseudomonadota</taxon>
        <taxon>Gammaproteobacteria</taxon>
        <taxon>Enterobacterales</taxon>
        <taxon>Enterobacteriaceae</taxon>
        <taxon>Escherichia</taxon>
    </lineage>
</organism>
<reference evidence="2" key="1">
    <citation type="journal article" date="2020" name="Commun. Biol.">
        <title>Highly efficient gene transfer in the mouse gut microbiota is enabled by the Incl2 conjugative plasmid TP114.</title>
        <authorList>
            <person name="Neil K."/>
            <person name="Allard N."/>
            <person name="Grenier F."/>
            <person name="Burrus V."/>
            <person name="Rodrigue S."/>
        </authorList>
    </citation>
    <scope>NUCLEOTIDE SEQUENCE</scope>
    <source>
        <strain evidence="2">BM21</strain>
    </source>
</reference>
<sequence>MIAVEGEVRDGTIYEVVITLLSDAANSLIVRVLFFRVRVSKKTSPM</sequence>
<dbReference type="EMBL" id="MN626604">
    <property type="protein sequence ID" value="QOE89759.1"/>
    <property type="molecule type" value="Genomic_DNA"/>
</dbReference>
<keyword evidence="2" id="KW-0614">Plasmid</keyword>
<feature type="transmembrane region" description="Helical" evidence="1">
    <location>
        <begin position="12"/>
        <end position="34"/>
    </location>
</feature>
<keyword evidence="1" id="KW-0472">Membrane</keyword>
<name>A0A7L8KAB2_ECOLX</name>
<gene>
    <name evidence="2" type="primary">pRts1_119</name>
</gene>
<accession>A0A7L8KAB2</accession>
<dbReference type="AlphaFoldDB" id="A0A7L8KAB2"/>
<evidence type="ECO:0000256" key="1">
    <source>
        <dbReference type="SAM" id="Phobius"/>
    </source>
</evidence>
<keyword evidence="1" id="KW-0812">Transmembrane</keyword>